<dbReference type="InterPro" id="IPR036034">
    <property type="entry name" value="PDZ_sf"/>
</dbReference>
<keyword evidence="2" id="KW-0378">Hydrolase</keyword>
<dbReference type="PRINTS" id="PR00834">
    <property type="entry name" value="PROTEASES2C"/>
</dbReference>
<sequence length="506" mass="52975">MASRFSRFRFAAAAAVSFSAGVLFASGMDWTKISWAQGGTTSRSASVRGPMAPEGSSFADIAERVTPGVVAVNTTRMARPRPQARNRNQQGMEDFLEQFGPQQPRQQRGEGSGFIVTQDGYIVTNNHVVADADQVSITLSDGRTFKAKVIGTDSTTDVAVVKIDAKGLPTLAIGNDETTRIGDWVLAVGNPLGLDFTVTAGIISAKGRGSEIQLPNAGNFTISDFIQTDAAINPGNSGGPLINLRGEVIGLNSAIASQTGFYSGYGFAIPITLVKAVTDDLIKEGRVRLPVMGVSVGRIDPEDAGINGLARVAGVKVAGFNPADGGPAKAAGIEVGDIIVTVDGKPVDRVSSLQRVVRSRRVGDLVPVEVMRFGTKKSFKVKLVEADAISRVAALPEAGPKVVPAAGKLGITVEAIPADVAERMKLGGRGVRVSDVAEDGPARDKLAPGSDIVLEVLYPTPRRAVKTVNDLQGVLSGLKDGDYVSLLVQNMDPRVGQRVVNIRVGG</sequence>
<evidence type="ECO:0000256" key="3">
    <source>
        <dbReference type="SAM" id="SignalP"/>
    </source>
</evidence>
<dbReference type="KEGG" id="ggr:HKW67_02505"/>
<dbReference type="InterPro" id="IPR051201">
    <property type="entry name" value="Chloro_Bact_Ser_Proteases"/>
</dbReference>
<dbReference type="EMBL" id="CP053085">
    <property type="protein sequence ID" value="QJR34471.1"/>
    <property type="molecule type" value="Genomic_DNA"/>
</dbReference>
<gene>
    <name evidence="5" type="ORF">HKW67_02505</name>
</gene>
<dbReference type="InterPro" id="IPR009003">
    <property type="entry name" value="Peptidase_S1_PA"/>
</dbReference>
<dbReference type="Pfam" id="PF13180">
    <property type="entry name" value="PDZ_2"/>
    <property type="match status" value="1"/>
</dbReference>
<dbReference type="AlphaFoldDB" id="A0A6M4IQB9"/>
<dbReference type="InterPro" id="IPR001478">
    <property type="entry name" value="PDZ"/>
</dbReference>
<name>A0A6M4IQB9_9BACT</name>
<evidence type="ECO:0000313" key="5">
    <source>
        <dbReference type="EMBL" id="QJR34471.1"/>
    </source>
</evidence>
<keyword evidence="1" id="KW-0645">Protease</keyword>
<proteinExistence type="predicted"/>
<dbReference type="GO" id="GO:0006508">
    <property type="term" value="P:proteolysis"/>
    <property type="evidence" value="ECO:0007669"/>
    <property type="project" value="UniProtKB-KW"/>
</dbReference>
<evidence type="ECO:0000313" key="6">
    <source>
        <dbReference type="Proteomes" id="UP000500938"/>
    </source>
</evidence>
<dbReference type="PROSITE" id="PS50106">
    <property type="entry name" value="PDZ"/>
    <property type="match status" value="1"/>
</dbReference>
<dbReference type="Gene3D" id="2.30.42.10">
    <property type="match status" value="2"/>
</dbReference>
<dbReference type="Gene3D" id="2.40.10.120">
    <property type="match status" value="1"/>
</dbReference>
<reference evidence="5 6" key="1">
    <citation type="submission" date="2020-05" db="EMBL/GenBank/DDBJ databases">
        <title>Complete genome sequence of Gemmatimonas greenlandica TET16.</title>
        <authorList>
            <person name="Zeng Y."/>
        </authorList>
    </citation>
    <scope>NUCLEOTIDE SEQUENCE [LARGE SCALE GENOMIC DNA]</scope>
    <source>
        <strain evidence="5 6">TET16</strain>
    </source>
</reference>
<dbReference type="InterPro" id="IPR001940">
    <property type="entry name" value="Peptidase_S1C"/>
</dbReference>
<dbReference type="SUPFAM" id="SSF50494">
    <property type="entry name" value="Trypsin-like serine proteases"/>
    <property type="match status" value="1"/>
</dbReference>
<organism evidence="5 6">
    <name type="scientific">Gemmatimonas groenlandica</name>
    <dbReference type="NCBI Taxonomy" id="2732249"/>
    <lineage>
        <taxon>Bacteria</taxon>
        <taxon>Pseudomonadati</taxon>
        <taxon>Gemmatimonadota</taxon>
        <taxon>Gemmatimonadia</taxon>
        <taxon>Gemmatimonadales</taxon>
        <taxon>Gemmatimonadaceae</taxon>
        <taxon>Gemmatimonas</taxon>
    </lineage>
</organism>
<feature type="signal peptide" evidence="3">
    <location>
        <begin position="1"/>
        <end position="25"/>
    </location>
</feature>
<dbReference type="SUPFAM" id="SSF50156">
    <property type="entry name" value="PDZ domain-like"/>
    <property type="match status" value="2"/>
</dbReference>
<feature type="domain" description="PDZ" evidence="4">
    <location>
        <begin position="270"/>
        <end position="374"/>
    </location>
</feature>
<evidence type="ECO:0000256" key="2">
    <source>
        <dbReference type="ARBA" id="ARBA00022801"/>
    </source>
</evidence>
<dbReference type="Pfam" id="PF13365">
    <property type="entry name" value="Trypsin_2"/>
    <property type="match status" value="1"/>
</dbReference>
<dbReference type="PANTHER" id="PTHR43343:SF3">
    <property type="entry name" value="PROTEASE DO-LIKE 8, CHLOROPLASTIC"/>
    <property type="match status" value="1"/>
</dbReference>
<dbReference type="SMART" id="SM00228">
    <property type="entry name" value="PDZ"/>
    <property type="match status" value="2"/>
</dbReference>
<dbReference type="Proteomes" id="UP000500938">
    <property type="component" value="Chromosome"/>
</dbReference>
<keyword evidence="6" id="KW-1185">Reference proteome</keyword>
<keyword evidence="3" id="KW-0732">Signal</keyword>
<dbReference type="GO" id="GO:0004252">
    <property type="term" value="F:serine-type endopeptidase activity"/>
    <property type="evidence" value="ECO:0007669"/>
    <property type="project" value="InterPro"/>
</dbReference>
<evidence type="ECO:0000259" key="4">
    <source>
        <dbReference type="PROSITE" id="PS50106"/>
    </source>
</evidence>
<feature type="chain" id="PRO_5026664376" evidence="3">
    <location>
        <begin position="26"/>
        <end position="506"/>
    </location>
</feature>
<dbReference type="RefSeq" id="WP_171223898.1">
    <property type="nucleotide sequence ID" value="NZ_CP053085.1"/>
</dbReference>
<dbReference type="PANTHER" id="PTHR43343">
    <property type="entry name" value="PEPTIDASE S12"/>
    <property type="match status" value="1"/>
</dbReference>
<accession>A0A6M4IQB9</accession>
<evidence type="ECO:0000256" key="1">
    <source>
        <dbReference type="ARBA" id="ARBA00022670"/>
    </source>
</evidence>
<protein>
    <submittedName>
        <fullName evidence="5">PDZ domain-containing protein</fullName>
    </submittedName>
</protein>